<reference evidence="2 3" key="1">
    <citation type="journal article" date="2010" name="Cell">
        <title>The genome of Naegleria gruberi illuminates early eukaryotic versatility.</title>
        <authorList>
            <person name="Fritz-Laylin L.K."/>
            <person name="Prochnik S.E."/>
            <person name="Ginger M.L."/>
            <person name="Dacks J.B."/>
            <person name="Carpenter M.L."/>
            <person name="Field M.C."/>
            <person name="Kuo A."/>
            <person name="Paredez A."/>
            <person name="Chapman J."/>
            <person name="Pham J."/>
            <person name="Shu S."/>
            <person name="Neupane R."/>
            <person name="Cipriano M."/>
            <person name="Mancuso J."/>
            <person name="Tu H."/>
            <person name="Salamov A."/>
            <person name="Lindquist E."/>
            <person name="Shapiro H."/>
            <person name="Lucas S."/>
            <person name="Grigoriev I.V."/>
            <person name="Cande W.Z."/>
            <person name="Fulton C."/>
            <person name="Rokhsar D.S."/>
            <person name="Dawson S.C."/>
        </authorList>
    </citation>
    <scope>NUCLEOTIDE SEQUENCE [LARGE SCALE GENOMIC DNA]</scope>
    <source>
        <strain evidence="2 3">NEG-M</strain>
    </source>
</reference>
<keyword evidence="1" id="KW-0812">Transmembrane</keyword>
<sequence length="503" mass="57831">MNQFRVTFSDDEAEFHNQPQHAFITEEDDDEELFLGEKKNNHGYFGDDLEQEVQADPLFQAKKNELHQKKKFNRLFCVFMITVFLLIGLALVLGFSLYIHFKTYFNVVDNNTSYCSINFNQTYPMDIEKYKESRRLIQMSFGIKEKEAVYLPYSEYPSEISYLTGFSIPEYYKDDVLLFLTNSKSFICIIGSGHNTKYFDQIPVENIFDESICEKYLATSEFVILGKNTAYNPLNLTIENNEAILAKITGSRSIKGSFDRDSLYYASELISNSFQKVKNYLSQSTSLQQSLKNTIVEQFYQSLENCISSPLRNSWISKLVEEPITHLYGSGDSQTFSIEVTYSYFNNRLTLARTFVVGNNFTLDGRLVSTIEDNLKLIKSNLVHGSHPTHIQELISNNTMRSLISLGVITPTLSSEDLFETIYKEGLSKYFISQNLFDWLDSPLVVEQFESEMIVGVDLSIIIPGKADPVWQNIDIDPKLNSINYKDTFIVTTDKALQIDKNF</sequence>
<dbReference type="RefSeq" id="XP_002677261.1">
    <property type="nucleotide sequence ID" value="XM_002677215.1"/>
</dbReference>
<evidence type="ECO:0000313" key="3">
    <source>
        <dbReference type="Proteomes" id="UP000006671"/>
    </source>
</evidence>
<evidence type="ECO:0000313" key="2">
    <source>
        <dbReference type="EMBL" id="EFC44517.1"/>
    </source>
</evidence>
<dbReference type="OMA" id="QFRVTFS"/>
<dbReference type="KEGG" id="ngr:NAEGRDRAFT_79804"/>
<dbReference type="AlphaFoldDB" id="D2VFR6"/>
<dbReference type="VEuPathDB" id="AmoebaDB:NAEGRDRAFT_79804"/>
<proteinExistence type="predicted"/>
<dbReference type="InParanoid" id="D2VFR6"/>
<protein>
    <submittedName>
        <fullName evidence="2">Predicted protein</fullName>
    </submittedName>
</protein>
<name>D2VFR6_NAEGR</name>
<evidence type="ECO:0000256" key="1">
    <source>
        <dbReference type="SAM" id="Phobius"/>
    </source>
</evidence>
<keyword evidence="1" id="KW-0472">Membrane</keyword>
<dbReference type="GeneID" id="8850151"/>
<dbReference type="Proteomes" id="UP000006671">
    <property type="component" value="Unassembled WGS sequence"/>
</dbReference>
<accession>D2VFR6</accession>
<organism evidence="3">
    <name type="scientific">Naegleria gruberi</name>
    <name type="common">Amoeba</name>
    <dbReference type="NCBI Taxonomy" id="5762"/>
    <lineage>
        <taxon>Eukaryota</taxon>
        <taxon>Discoba</taxon>
        <taxon>Heterolobosea</taxon>
        <taxon>Tetramitia</taxon>
        <taxon>Eutetramitia</taxon>
        <taxon>Vahlkampfiidae</taxon>
        <taxon>Naegleria</taxon>
    </lineage>
</organism>
<dbReference type="OrthoDB" id="10351679at2759"/>
<feature type="transmembrane region" description="Helical" evidence="1">
    <location>
        <begin position="75"/>
        <end position="101"/>
    </location>
</feature>
<keyword evidence="3" id="KW-1185">Reference proteome</keyword>
<gene>
    <name evidence="2" type="ORF">NAEGRDRAFT_79804</name>
</gene>
<keyword evidence="1" id="KW-1133">Transmembrane helix</keyword>
<dbReference type="EMBL" id="GG738868">
    <property type="protein sequence ID" value="EFC44517.1"/>
    <property type="molecule type" value="Genomic_DNA"/>
</dbReference>